<sequence length="119" mass="13666">MSLKDKEIEIGVCLSSEKESASLGFGKYYSIKEHPDGPGTDWIIEGMGDAFNENYYEFEPGIERARKLVCMNPQMSSRDALFEVFGNFTICYEVDGIEKNWNYDINLEDLMYSFLEDSV</sequence>
<dbReference type="Proteomes" id="UP000191240">
    <property type="component" value="Unassembled WGS sequence"/>
</dbReference>
<dbReference type="EMBL" id="FQYW01000007">
    <property type="protein sequence ID" value="SHI52761.1"/>
    <property type="molecule type" value="Genomic_DNA"/>
</dbReference>
<organism evidence="1 2">
    <name type="scientific">Anaerovibrio lipolyticus DSM 3074</name>
    <dbReference type="NCBI Taxonomy" id="1120997"/>
    <lineage>
        <taxon>Bacteria</taxon>
        <taxon>Bacillati</taxon>
        <taxon>Bacillota</taxon>
        <taxon>Negativicutes</taxon>
        <taxon>Selenomonadales</taxon>
        <taxon>Selenomonadaceae</taxon>
        <taxon>Anaerovibrio</taxon>
    </lineage>
</organism>
<evidence type="ECO:0000313" key="1">
    <source>
        <dbReference type="EMBL" id="SHI52761.1"/>
    </source>
</evidence>
<protein>
    <submittedName>
        <fullName evidence="1">Uncharacterized protein</fullName>
    </submittedName>
</protein>
<reference evidence="1 2" key="1">
    <citation type="submission" date="2016-11" db="EMBL/GenBank/DDBJ databases">
        <authorList>
            <person name="Jaros S."/>
            <person name="Januszkiewicz K."/>
            <person name="Wedrychowicz H."/>
        </authorList>
    </citation>
    <scope>NUCLEOTIDE SEQUENCE [LARGE SCALE GENOMIC DNA]</scope>
    <source>
        <strain evidence="1 2">DSM 3074</strain>
    </source>
</reference>
<dbReference type="AlphaFoldDB" id="A0A1M6BVQ4"/>
<proteinExistence type="predicted"/>
<gene>
    <name evidence="1" type="ORF">SAMN02745671_00864</name>
</gene>
<accession>A0A1M6BVQ4</accession>
<evidence type="ECO:0000313" key="2">
    <source>
        <dbReference type="Proteomes" id="UP000191240"/>
    </source>
</evidence>
<dbReference type="RefSeq" id="WP_080325467.1">
    <property type="nucleotide sequence ID" value="NZ_FQYW01000007.1"/>
</dbReference>
<name>A0A1M6BVQ4_9FIRM</name>